<feature type="compositionally biased region" description="Polar residues" evidence="1">
    <location>
        <begin position="565"/>
        <end position="574"/>
    </location>
</feature>
<dbReference type="InterPro" id="IPR045882">
    <property type="entry name" value="GPT1/2"/>
</dbReference>
<evidence type="ECO:0000313" key="3">
    <source>
        <dbReference type="Proteomes" id="UP001419268"/>
    </source>
</evidence>
<proteinExistence type="predicted"/>
<feature type="compositionally biased region" description="Basic and acidic residues" evidence="1">
    <location>
        <begin position="176"/>
        <end position="186"/>
    </location>
</feature>
<feature type="region of interest" description="Disordered" evidence="1">
    <location>
        <begin position="1502"/>
        <end position="1539"/>
    </location>
</feature>
<gene>
    <name evidence="2" type="ORF">Scep_015686</name>
</gene>
<feature type="region of interest" description="Disordered" evidence="1">
    <location>
        <begin position="326"/>
        <end position="478"/>
    </location>
</feature>
<dbReference type="GO" id="GO:0008017">
    <property type="term" value="F:microtubule binding"/>
    <property type="evidence" value="ECO:0007669"/>
    <property type="project" value="InterPro"/>
</dbReference>
<feature type="compositionally biased region" description="Polar residues" evidence="1">
    <location>
        <begin position="582"/>
        <end position="594"/>
    </location>
</feature>
<feature type="region of interest" description="Disordered" evidence="1">
    <location>
        <begin position="565"/>
        <end position="596"/>
    </location>
</feature>
<reference evidence="2 3" key="1">
    <citation type="submission" date="2024-01" db="EMBL/GenBank/DDBJ databases">
        <title>Genome assemblies of Stephania.</title>
        <authorList>
            <person name="Yang L."/>
        </authorList>
    </citation>
    <scope>NUCLEOTIDE SEQUENCE [LARGE SCALE GENOMIC DNA]</scope>
    <source>
        <strain evidence="2">JXDWG</strain>
        <tissue evidence="2">Leaf</tissue>
    </source>
</reference>
<feature type="compositionally biased region" description="Polar residues" evidence="1">
    <location>
        <begin position="1505"/>
        <end position="1520"/>
    </location>
</feature>
<dbReference type="Proteomes" id="UP001419268">
    <property type="component" value="Unassembled WGS sequence"/>
</dbReference>
<feature type="compositionally biased region" description="Polar residues" evidence="1">
    <location>
        <begin position="432"/>
        <end position="453"/>
    </location>
</feature>
<feature type="compositionally biased region" description="Polar residues" evidence="1">
    <location>
        <begin position="1594"/>
        <end position="1604"/>
    </location>
</feature>
<evidence type="ECO:0000256" key="1">
    <source>
        <dbReference type="SAM" id="MobiDB-lite"/>
    </source>
</evidence>
<evidence type="ECO:0000313" key="2">
    <source>
        <dbReference type="EMBL" id="KAK9126840.1"/>
    </source>
</evidence>
<feature type="compositionally biased region" description="Low complexity" evidence="1">
    <location>
        <begin position="156"/>
        <end position="166"/>
    </location>
</feature>
<feature type="region of interest" description="Disordered" evidence="1">
    <location>
        <begin position="1685"/>
        <end position="1732"/>
    </location>
</feature>
<feature type="compositionally biased region" description="Polar residues" evidence="1">
    <location>
        <begin position="197"/>
        <end position="214"/>
    </location>
</feature>
<feature type="compositionally biased region" description="Polar residues" evidence="1">
    <location>
        <begin position="334"/>
        <end position="343"/>
    </location>
</feature>
<feature type="compositionally biased region" description="Polar residues" evidence="1">
    <location>
        <begin position="379"/>
        <end position="394"/>
    </location>
</feature>
<feature type="region of interest" description="Disordered" evidence="1">
    <location>
        <begin position="1144"/>
        <end position="1217"/>
    </location>
</feature>
<name>A0AAP0J524_9MAGN</name>
<dbReference type="PANTHER" id="PTHR33737">
    <property type="entry name" value="OS05G0121800 PROTEIN"/>
    <property type="match status" value="1"/>
</dbReference>
<feature type="region of interest" description="Disordered" evidence="1">
    <location>
        <begin position="992"/>
        <end position="1014"/>
    </location>
</feature>
<feature type="region of interest" description="Disordered" evidence="1">
    <location>
        <begin position="149"/>
        <end position="272"/>
    </location>
</feature>
<feature type="compositionally biased region" description="Low complexity" evidence="1">
    <location>
        <begin position="1619"/>
        <end position="1632"/>
    </location>
</feature>
<sequence length="1732" mass="188304">MEPLDLSLIEIGGSDDSLIEQDLNIKSIRRDDLLNVVDAAGAIHNFECSPLQTLGFKRSSARRTAPAIEISNVDDDDEVSGSVEGVVDKENVDEKKNLSAENSKKQMKMRRKVKGYNLRKSLAWNSAFFTEEGVLDSSELSTLCDKSIRESKKKTSTLSSISEETSAPLPKSGDTSLRKPSNEVRRLAGALSRKAGTASQKSAASTPSKAQTGKGTRIGSDGRGCPRPPASSSQKKPLNSNSSSAPVVNSRLAKPPLSKSEPSSVSSNKYAGTGARGLSSNLNIPSGSVQKNIVLKGRNSTKVASGIASSSSSKSMLLRSGKNLGKSFLPAPVPTNSKLSQASKRNDAAGKKVLNPALPGDKPAPRNVTGSSGIVEPTAPNNNERGRNIQTAQIQVAKPTGLRMPSPSLGFFDQKKASASPAILSPRPRGAHSSNLGEHDNPTFQKLNTPSRNSETKRVTAGTMRLPREGTDSTKHRVVTSKDRIPSNITSPSNVFMKLNLEPNSLLTKLRSDFNPSANNQTHTQQGSQVISENIAGLDEKQMEVSNPTWDELDHISKDENKVLAQSGSSPQDHYNSHLETSEVTDLQGSSSTRNESDFLRVECQVNSEMPLKRVDSLLGHKEYTVMESISADNHDGISSTDFKDDACVKDALVVHFGFSEIGLNGNGQSAGAETREFSLHDVNEAKHLQKVSNAPSQMNSQMHASEEGILMESDRGIGIQTGILICNSVGNEDVVAAHLMSAINQAGLKTVVPGDHCCRVSCDTDGESEQQAELRNPQNGSEKVLFEHSPGNLISTQEDREAKGRSLQDSDAIALLDPVVQLKESYSGGQSGMDTQIEALHSLHDHLSYENHDINFGKKHTDEKISSSVPTDSFGVVKVVGEPDEKQSEHIETSSDEVVQILSKCDPELLRHDMILLNEGIYSEQYTHEDNSNLSFIQSSTPELPKDDSFDNATNDMECYEEESTLRPIKDQIAADNRSEEDHMVTKIVGSDVSPSCKKSNGSSKEGNCSKSIHKRKSVDGLMPDARAMKPKLNYLPCDELLAAHEEAEGKKRASASPTIRSPRGTDSCSLVGGIDSTKYGDVASGLISKCSTPSIMTSLSHLVTDSNLGPNNLLIKLNSDSDPSTSDDQTFIQQDSEVIQDDSFGSDEKQMEVRSPNRDGFDHMSHDENRLAEKNSVERRPLQDQSNVHSQGISSDQTESEFLHTECQVNSETQVERVDNSIVSRNGEDTVIDSLSVDNHDSILEISQDGDRQSGQAESRESALHDVNETKDEREVSHAPSQMSSEMHSSKAGKESRVEVGFLTCNVVGNNNVVSELHFSEAVNHVGSDVLASDVNCSRGSCRTDKASEQQAEIGNPPNESEEVLFADVHEEQNENVSLKQKGPINESWEEGDFRNLVSTQENKDANGRLMQGSDVSALSSPALQLKGSDRGEHIRMEDNQMEALQFNSFDMLDEKLNSSVPNAGLGVLVNTFSVEVEQILFTCNHELQKHDEMMINDDRYSEPSQEDNVGIKSSTSEHLPEDHSLENATNSSSERRVFSAACEDDSFMHSHTVNMCLNSSSNNPPIENHETTKDELFEHLFSESYEAESSFISRSGQTVADNGSEENYKSSKIIGSDLSPSSKSSNSGSPMRGNCSKSINKRKSLDDVKPDGRAMKPKLNAVPFSEEWLAALEAAGEDILTMKSGAVQNSPPEKSTSEPNPWSPVKRKNNEEIGPFHCTKYTTLLQPPQ</sequence>
<accession>A0AAP0J524</accession>
<dbReference type="PANTHER" id="PTHR33737:SF19">
    <property type="entry name" value="BNAA10G12980D PROTEIN"/>
    <property type="match status" value="1"/>
</dbReference>
<comment type="caution">
    <text evidence="2">The sequence shown here is derived from an EMBL/GenBank/DDBJ whole genome shotgun (WGS) entry which is preliminary data.</text>
</comment>
<feature type="compositionally biased region" description="Basic and acidic residues" evidence="1">
    <location>
        <begin position="1646"/>
        <end position="1657"/>
    </location>
</feature>
<feature type="compositionally biased region" description="Polar residues" evidence="1">
    <location>
        <begin position="1689"/>
        <end position="1703"/>
    </location>
</feature>
<feature type="compositionally biased region" description="Low complexity" evidence="1">
    <location>
        <begin position="239"/>
        <end position="269"/>
    </location>
</feature>
<feature type="region of interest" description="Disordered" evidence="1">
    <location>
        <begin position="1594"/>
        <end position="1663"/>
    </location>
</feature>
<feature type="compositionally biased region" description="Polar residues" evidence="1">
    <location>
        <begin position="1723"/>
        <end position="1732"/>
    </location>
</feature>
<feature type="compositionally biased region" description="Basic and acidic residues" evidence="1">
    <location>
        <begin position="466"/>
        <end position="478"/>
    </location>
</feature>
<dbReference type="EMBL" id="JBBNAG010000006">
    <property type="protein sequence ID" value="KAK9126840.1"/>
    <property type="molecule type" value="Genomic_DNA"/>
</dbReference>
<feature type="compositionally biased region" description="Polar residues" evidence="1">
    <location>
        <begin position="994"/>
        <end position="1012"/>
    </location>
</feature>
<feature type="compositionally biased region" description="Basic and acidic residues" evidence="1">
    <location>
        <begin position="1148"/>
        <end position="1184"/>
    </location>
</feature>
<feature type="region of interest" description="Disordered" evidence="1">
    <location>
        <begin position="1248"/>
        <end position="1296"/>
    </location>
</feature>
<keyword evidence="3" id="KW-1185">Reference proteome</keyword>
<protein>
    <submittedName>
        <fullName evidence="2">Uncharacterized protein</fullName>
    </submittedName>
</protein>
<feature type="compositionally biased region" description="Polar residues" evidence="1">
    <location>
        <begin position="1185"/>
        <end position="1199"/>
    </location>
</feature>
<organism evidence="2 3">
    <name type="scientific">Stephania cephalantha</name>
    <dbReference type="NCBI Taxonomy" id="152367"/>
    <lineage>
        <taxon>Eukaryota</taxon>
        <taxon>Viridiplantae</taxon>
        <taxon>Streptophyta</taxon>
        <taxon>Embryophyta</taxon>
        <taxon>Tracheophyta</taxon>
        <taxon>Spermatophyta</taxon>
        <taxon>Magnoliopsida</taxon>
        <taxon>Ranunculales</taxon>
        <taxon>Menispermaceae</taxon>
        <taxon>Menispermoideae</taxon>
        <taxon>Cissampelideae</taxon>
        <taxon>Stephania</taxon>
    </lineage>
</organism>
<feature type="compositionally biased region" description="Basic and acidic residues" evidence="1">
    <location>
        <begin position="1260"/>
        <end position="1279"/>
    </location>
</feature>